<name>A0A6J8AAG0_MYTCO</name>
<dbReference type="Proteomes" id="UP000507470">
    <property type="component" value="Unassembled WGS sequence"/>
</dbReference>
<feature type="domain" description="AIG1-type G" evidence="4">
    <location>
        <begin position="5"/>
        <end position="221"/>
    </location>
</feature>
<evidence type="ECO:0000259" key="4">
    <source>
        <dbReference type="PROSITE" id="PS51720"/>
    </source>
</evidence>
<dbReference type="PROSITE" id="PS51720">
    <property type="entry name" value="G_AIG1"/>
    <property type="match status" value="1"/>
</dbReference>
<dbReference type="EMBL" id="CACVKT020000927">
    <property type="protein sequence ID" value="CAC5363887.1"/>
    <property type="molecule type" value="Genomic_DNA"/>
</dbReference>
<evidence type="ECO:0000256" key="1">
    <source>
        <dbReference type="ARBA" id="ARBA00008535"/>
    </source>
</evidence>
<protein>
    <recommendedName>
        <fullName evidence="4">AIG1-type G domain-containing protein</fullName>
    </recommendedName>
</protein>
<comment type="similarity">
    <text evidence="1">Belongs to the TRAFAC class TrmE-Era-EngA-EngB-Septin-like GTPase superfamily. AIG1/Toc34/Toc159-like paraseptin GTPase family. IAN subfamily.</text>
</comment>
<dbReference type="InterPro" id="IPR006703">
    <property type="entry name" value="G_AIG1"/>
</dbReference>
<evidence type="ECO:0000313" key="5">
    <source>
        <dbReference type="EMBL" id="CAC5363887.1"/>
    </source>
</evidence>
<dbReference type="InterPro" id="IPR027417">
    <property type="entry name" value="P-loop_NTPase"/>
</dbReference>
<organism evidence="5 6">
    <name type="scientific">Mytilus coruscus</name>
    <name type="common">Sea mussel</name>
    <dbReference type="NCBI Taxonomy" id="42192"/>
    <lineage>
        <taxon>Eukaryota</taxon>
        <taxon>Metazoa</taxon>
        <taxon>Spiralia</taxon>
        <taxon>Lophotrochozoa</taxon>
        <taxon>Mollusca</taxon>
        <taxon>Bivalvia</taxon>
        <taxon>Autobranchia</taxon>
        <taxon>Pteriomorphia</taxon>
        <taxon>Mytilida</taxon>
        <taxon>Mytiloidea</taxon>
        <taxon>Mytilidae</taxon>
        <taxon>Mytilinae</taxon>
        <taxon>Mytilus</taxon>
    </lineage>
</organism>
<dbReference type="InterPro" id="IPR045058">
    <property type="entry name" value="GIMA/IAN/Toc"/>
</dbReference>
<sequence length="273" mass="31921">MAESKEELRIVLLGKTGTGKSRTGNTILGLKHGDEIKPFEFACKGSSVTKECTEKENIRFGRKIRIIDTPGVFDTDKKLDNHKTQEEVKKCIVYTFPGPHALALTVPVGRFTTEDIRTLKHYIQYFGLDILNYVIIIFTKYDLWESDFEDRGANVPSIEEYIETLPQYLRTFLKFCDNRFVTLNNKIKDDEQVEKLLSVIDKMIDKNDKKYYTNASYDQAAKIMQLVSDRRDLAKKIHDSEWFRGIYYRIVLYMYEIPPNHPLFEESDFQIPE</sequence>
<dbReference type="AlphaFoldDB" id="A0A6J8AAG0"/>
<keyword evidence="6" id="KW-1185">Reference proteome</keyword>
<evidence type="ECO:0000313" key="6">
    <source>
        <dbReference type="Proteomes" id="UP000507470"/>
    </source>
</evidence>
<reference evidence="5 6" key="1">
    <citation type="submission" date="2020-06" db="EMBL/GenBank/DDBJ databases">
        <authorList>
            <person name="Li R."/>
            <person name="Bekaert M."/>
        </authorList>
    </citation>
    <scope>NUCLEOTIDE SEQUENCE [LARGE SCALE GENOMIC DNA]</scope>
    <source>
        <strain evidence="6">wild</strain>
    </source>
</reference>
<dbReference type="PANTHER" id="PTHR10903:SF184">
    <property type="entry name" value="GTP-BINDING PROTEIN A"/>
    <property type="match status" value="1"/>
</dbReference>
<dbReference type="PANTHER" id="PTHR10903">
    <property type="entry name" value="GTPASE, IMAP FAMILY MEMBER-RELATED"/>
    <property type="match status" value="1"/>
</dbReference>
<dbReference type="OrthoDB" id="431287at2759"/>
<accession>A0A6J8AAG0</accession>
<proteinExistence type="inferred from homology"/>
<keyword evidence="3" id="KW-0342">GTP-binding</keyword>
<dbReference type="SUPFAM" id="SSF52540">
    <property type="entry name" value="P-loop containing nucleoside triphosphate hydrolases"/>
    <property type="match status" value="1"/>
</dbReference>
<keyword evidence="2" id="KW-0547">Nucleotide-binding</keyword>
<dbReference type="GO" id="GO:0005525">
    <property type="term" value="F:GTP binding"/>
    <property type="evidence" value="ECO:0007669"/>
    <property type="project" value="UniProtKB-KW"/>
</dbReference>
<dbReference type="FunFam" id="3.40.50.300:FF:000366">
    <property type="entry name" value="GTPase, IMAP family member 2"/>
    <property type="match status" value="1"/>
</dbReference>
<gene>
    <name evidence="5" type="ORF">MCOR_5139</name>
</gene>
<evidence type="ECO:0000256" key="2">
    <source>
        <dbReference type="ARBA" id="ARBA00022741"/>
    </source>
</evidence>
<dbReference type="Gene3D" id="3.40.50.300">
    <property type="entry name" value="P-loop containing nucleotide triphosphate hydrolases"/>
    <property type="match status" value="1"/>
</dbReference>
<dbReference type="Pfam" id="PF04548">
    <property type="entry name" value="AIG1"/>
    <property type="match status" value="1"/>
</dbReference>
<evidence type="ECO:0000256" key="3">
    <source>
        <dbReference type="ARBA" id="ARBA00023134"/>
    </source>
</evidence>